<dbReference type="Proteomes" id="UP001148838">
    <property type="component" value="Unassembled WGS sequence"/>
</dbReference>
<accession>A0ABQ8T7L7</accession>
<dbReference type="PANTHER" id="PTHR47326">
    <property type="entry name" value="TRANSPOSABLE ELEMENT TC3 TRANSPOSASE-LIKE PROTEIN"/>
    <property type="match status" value="1"/>
</dbReference>
<feature type="domain" description="Tc1-like transposase DDE" evidence="1">
    <location>
        <begin position="6"/>
        <end position="129"/>
    </location>
</feature>
<sequence>MFGTIVSVRAAISNHGIISPIFFEETVNQVRYKIMLKSSFIAHLMAKDLPMETQWFMQDGARPHTANTVLDYLHEMFDLRVMSHRFPEQHGCDKMWPPRSPDINPCDFFLWRFLKEKVYERRPENVVQLRALLVELRRALSEDFCRKLVTNNPLQLEASDVDTNTSYVMKVRLLLI</sequence>
<organism evidence="2 3">
    <name type="scientific">Periplaneta americana</name>
    <name type="common">American cockroach</name>
    <name type="synonym">Blatta americana</name>
    <dbReference type="NCBI Taxonomy" id="6978"/>
    <lineage>
        <taxon>Eukaryota</taxon>
        <taxon>Metazoa</taxon>
        <taxon>Ecdysozoa</taxon>
        <taxon>Arthropoda</taxon>
        <taxon>Hexapoda</taxon>
        <taxon>Insecta</taxon>
        <taxon>Pterygota</taxon>
        <taxon>Neoptera</taxon>
        <taxon>Polyneoptera</taxon>
        <taxon>Dictyoptera</taxon>
        <taxon>Blattodea</taxon>
        <taxon>Blattoidea</taxon>
        <taxon>Blattidae</taxon>
        <taxon>Blattinae</taxon>
        <taxon>Periplaneta</taxon>
    </lineage>
</organism>
<dbReference type="Pfam" id="PF13358">
    <property type="entry name" value="DDE_3"/>
    <property type="match status" value="1"/>
</dbReference>
<gene>
    <name evidence="2" type="ORF">ANN_11840</name>
</gene>
<comment type="caution">
    <text evidence="2">The sequence shown here is derived from an EMBL/GenBank/DDBJ whole genome shotgun (WGS) entry which is preliminary data.</text>
</comment>
<dbReference type="InterPro" id="IPR038717">
    <property type="entry name" value="Tc1-like_DDE_dom"/>
</dbReference>
<dbReference type="Gene3D" id="3.30.420.10">
    <property type="entry name" value="Ribonuclease H-like superfamily/Ribonuclease H"/>
    <property type="match status" value="1"/>
</dbReference>
<dbReference type="InterPro" id="IPR036397">
    <property type="entry name" value="RNaseH_sf"/>
</dbReference>
<dbReference type="EMBL" id="JAJSOF020000015">
    <property type="protein sequence ID" value="KAJ4441976.1"/>
    <property type="molecule type" value="Genomic_DNA"/>
</dbReference>
<evidence type="ECO:0000313" key="2">
    <source>
        <dbReference type="EMBL" id="KAJ4441976.1"/>
    </source>
</evidence>
<keyword evidence="3" id="KW-1185">Reference proteome</keyword>
<name>A0ABQ8T7L7_PERAM</name>
<proteinExistence type="predicted"/>
<evidence type="ECO:0000313" key="3">
    <source>
        <dbReference type="Proteomes" id="UP001148838"/>
    </source>
</evidence>
<reference evidence="2 3" key="1">
    <citation type="journal article" date="2022" name="Allergy">
        <title>Genome assembly and annotation of Periplaneta americana reveal a comprehensive cockroach allergen profile.</title>
        <authorList>
            <person name="Wang L."/>
            <person name="Xiong Q."/>
            <person name="Saelim N."/>
            <person name="Wang L."/>
            <person name="Nong W."/>
            <person name="Wan A.T."/>
            <person name="Shi M."/>
            <person name="Liu X."/>
            <person name="Cao Q."/>
            <person name="Hui J.H.L."/>
            <person name="Sookrung N."/>
            <person name="Leung T.F."/>
            <person name="Tungtrongchitr A."/>
            <person name="Tsui S.K.W."/>
        </authorList>
    </citation>
    <scope>NUCLEOTIDE SEQUENCE [LARGE SCALE GENOMIC DNA]</scope>
    <source>
        <strain evidence="2">PWHHKU_190912</strain>
    </source>
</reference>
<dbReference type="PANTHER" id="PTHR47326:SF1">
    <property type="entry name" value="HTH PSQ-TYPE DOMAIN-CONTAINING PROTEIN"/>
    <property type="match status" value="1"/>
</dbReference>
<protein>
    <recommendedName>
        <fullName evidence="1">Tc1-like transposase DDE domain-containing protein</fullName>
    </recommendedName>
</protein>
<evidence type="ECO:0000259" key="1">
    <source>
        <dbReference type="Pfam" id="PF13358"/>
    </source>
</evidence>